<dbReference type="STRING" id="203124.Tery_2908"/>
<protein>
    <submittedName>
        <fullName evidence="1">Involved in functional assembly of photosystem II</fullName>
    </submittedName>
</protein>
<dbReference type="Gene3D" id="3.40.50.150">
    <property type="entry name" value="Vaccinia Virus protein VP39"/>
    <property type="match status" value="1"/>
</dbReference>
<dbReference type="HOGENOM" id="CLU_642089_0_0_3"/>
<dbReference type="InterPro" id="IPR029063">
    <property type="entry name" value="SAM-dependent_MTases_sf"/>
</dbReference>
<dbReference type="eggNOG" id="ENOG502ZBC1">
    <property type="taxonomic scope" value="Bacteria"/>
</dbReference>
<dbReference type="EMBL" id="CP000393">
    <property type="protein sequence ID" value="ABG52076.1"/>
    <property type="molecule type" value="Genomic_DNA"/>
</dbReference>
<dbReference type="SUPFAM" id="SSF53335">
    <property type="entry name" value="S-adenosyl-L-methionine-dependent methyltransferases"/>
    <property type="match status" value="1"/>
</dbReference>
<accession>Q110J8</accession>
<name>Q110J8_TRIEI</name>
<evidence type="ECO:0000313" key="1">
    <source>
        <dbReference type="EMBL" id="ABG52076.1"/>
    </source>
</evidence>
<organism evidence="1">
    <name type="scientific">Trichodesmium erythraeum (strain IMS101)</name>
    <dbReference type="NCBI Taxonomy" id="203124"/>
    <lineage>
        <taxon>Bacteria</taxon>
        <taxon>Bacillati</taxon>
        <taxon>Cyanobacteriota</taxon>
        <taxon>Cyanophyceae</taxon>
        <taxon>Oscillatoriophycideae</taxon>
        <taxon>Oscillatoriales</taxon>
        <taxon>Microcoleaceae</taxon>
        <taxon>Trichodesmium</taxon>
    </lineage>
</organism>
<dbReference type="KEGG" id="ter:Tery_2908"/>
<dbReference type="AlphaFoldDB" id="Q110J8"/>
<sequence>MTPNTKFIEFVINSFQLIEKDENLLQCTGIDEQIFYDLESSLANYIKSEVETIPEDKRILELEKAHRDIGKLKVGADPDYSFYLTPHVYFIRYFLDNIYSNYLAWYLVYQSGLLPTKINILDIGAGPGTVAYGLALFLQSSSSFFATHPMHICYYSLEKQAQFQYRGLQFWRQYIEQQIMPTNLYFRFDTRDLFTYNEQLKVLPKGFFNFITISHCLFFDQEEKKKSFKVYRKIFQESLSNDGYAIIIVQGRKIFRNYYLEFSENRDIEKKLIENLMADIGLNLVWYKYLASTGQRMPSKSREYGIFARENLPHQKYMEKLKRQYLQSKHYSSYGIDDYIILGKK</sequence>
<gene>
    <name evidence="1" type="ordered locus">Tery_2908</name>
</gene>
<reference evidence="1" key="1">
    <citation type="submission" date="2006-06" db="EMBL/GenBank/DDBJ databases">
        <title>Complete sequence of Trichodesmium erythraeum IMS101.</title>
        <authorList>
            <consortium name="US DOE Joint Genome Institute"/>
            <person name="Copeland A."/>
            <person name="Lucas S."/>
            <person name="Lapidus A."/>
            <person name="Barry K."/>
            <person name="Detter J.C."/>
            <person name="Glavina del Rio T."/>
            <person name="Hammon N."/>
            <person name="Israni S."/>
            <person name="Dalin E."/>
            <person name="Tice H."/>
            <person name="Pitluck S."/>
            <person name="Kiss H."/>
            <person name="Munk A.C."/>
            <person name="Brettin T."/>
            <person name="Bruce D."/>
            <person name="Han C."/>
            <person name="Tapia R."/>
            <person name="Gilna P."/>
            <person name="Schmutz J."/>
            <person name="Larimer F."/>
            <person name="Land M."/>
            <person name="Hauser L."/>
            <person name="Kyrpides N."/>
            <person name="Kim E."/>
            <person name="Richardson P."/>
        </authorList>
    </citation>
    <scope>NUCLEOTIDE SEQUENCE [LARGE SCALE GENOMIC DNA]</scope>
    <source>
        <strain evidence="1">IMS101</strain>
    </source>
</reference>
<proteinExistence type="predicted"/>